<dbReference type="SUPFAM" id="SSF53383">
    <property type="entry name" value="PLP-dependent transferases"/>
    <property type="match status" value="1"/>
</dbReference>
<keyword evidence="7 11" id="KW-0808">Transferase</keyword>
<comment type="pathway">
    <text evidence="2 11">Amino-acid biosynthesis; L-histidine biosynthesis; L-histidine from 5-phospho-alpha-D-ribose 1-diphosphate: step 7/9.</text>
</comment>
<evidence type="ECO:0000259" key="12">
    <source>
        <dbReference type="Pfam" id="PF00155"/>
    </source>
</evidence>
<dbReference type="GO" id="GO:0000105">
    <property type="term" value="P:L-histidine biosynthetic process"/>
    <property type="evidence" value="ECO:0007669"/>
    <property type="project" value="UniProtKB-UniRule"/>
</dbReference>
<evidence type="ECO:0000256" key="8">
    <source>
        <dbReference type="ARBA" id="ARBA00022898"/>
    </source>
</evidence>
<dbReference type="UniPathway" id="UPA00031">
    <property type="reaction ID" value="UER00012"/>
</dbReference>
<feature type="modified residue" description="N6-(pyridoxal phosphate)lysine" evidence="11">
    <location>
        <position position="215"/>
    </location>
</feature>
<evidence type="ECO:0000256" key="5">
    <source>
        <dbReference type="ARBA" id="ARBA00022576"/>
    </source>
</evidence>
<evidence type="ECO:0000256" key="11">
    <source>
        <dbReference type="HAMAP-Rule" id="MF_01023"/>
    </source>
</evidence>
<dbReference type="NCBIfam" id="TIGR01141">
    <property type="entry name" value="hisC"/>
    <property type="match status" value="1"/>
</dbReference>
<dbReference type="CDD" id="cd00609">
    <property type="entry name" value="AAT_like"/>
    <property type="match status" value="1"/>
</dbReference>
<keyword evidence="6 11" id="KW-0028">Amino-acid biosynthesis</keyword>
<evidence type="ECO:0000256" key="10">
    <source>
        <dbReference type="ARBA" id="ARBA00047481"/>
    </source>
</evidence>
<evidence type="ECO:0000313" key="14">
    <source>
        <dbReference type="Proteomes" id="UP000516349"/>
    </source>
</evidence>
<dbReference type="InterPro" id="IPR001917">
    <property type="entry name" value="Aminotrans_II_pyridoxalP_BS"/>
</dbReference>
<evidence type="ECO:0000256" key="3">
    <source>
        <dbReference type="ARBA" id="ARBA00007970"/>
    </source>
</evidence>
<dbReference type="InterPro" id="IPR005861">
    <property type="entry name" value="HisP_aminotrans"/>
</dbReference>
<dbReference type="PROSITE" id="PS00599">
    <property type="entry name" value="AA_TRANSFER_CLASS_2"/>
    <property type="match status" value="1"/>
</dbReference>
<feature type="domain" description="Aminotransferase class I/classII large" evidence="12">
    <location>
        <begin position="30"/>
        <end position="352"/>
    </location>
</feature>
<dbReference type="PANTHER" id="PTHR42885:SF2">
    <property type="entry name" value="HISTIDINOL-PHOSPHATE AMINOTRANSFERASE"/>
    <property type="match status" value="1"/>
</dbReference>
<proteinExistence type="inferred from homology"/>
<dbReference type="HAMAP" id="MF_01023">
    <property type="entry name" value="HisC_aminotrans_2"/>
    <property type="match status" value="1"/>
</dbReference>
<keyword evidence="9 11" id="KW-0368">Histidine biosynthesis</keyword>
<dbReference type="GO" id="GO:0030170">
    <property type="term" value="F:pyridoxal phosphate binding"/>
    <property type="evidence" value="ECO:0007669"/>
    <property type="project" value="InterPro"/>
</dbReference>
<comment type="similarity">
    <text evidence="3 11">Belongs to the class-II pyridoxal-phosphate-dependent aminotransferase family. Histidinol-phosphate aminotransferase subfamily.</text>
</comment>
<keyword evidence="5 11" id="KW-0032">Aminotransferase</keyword>
<dbReference type="Gene3D" id="3.90.1150.10">
    <property type="entry name" value="Aspartate Aminotransferase, domain 1"/>
    <property type="match status" value="1"/>
</dbReference>
<protein>
    <recommendedName>
        <fullName evidence="11">Histidinol-phosphate aminotransferase</fullName>
        <ecNumber evidence="11">2.6.1.9</ecNumber>
    </recommendedName>
    <alternativeName>
        <fullName evidence="11">Imidazole acetol-phosphate transaminase</fullName>
    </alternativeName>
</protein>
<reference evidence="13 14" key="1">
    <citation type="submission" date="2020-08" db="EMBL/GenBank/DDBJ databases">
        <title>Complete genome sequence of Entomobacter blattae G55GP.</title>
        <authorList>
            <person name="Poehlein A."/>
            <person name="Guzman J."/>
            <person name="Daniel R."/>
            <person name="Vilcinskas A."/>
        </authorList>
    </citation>
    <scope>NUCLEOTIDE SEQUENCE [LARGE SCALE GENOMIC DNA]</scope>
    <source>
        <strain evidence="13 14">G55GP</strain>
    </source>
</reference>
<dbReference type="PANTHER" id="PTHR42885">
    <property type="entry name" value="HISTIDINOL-PHOSPHATE AMINOTRANSFERASE-RELATED"/>
    <property type="match status" value="1"/>
</dbReference>
<evidence type="ECO:0000256" key="7">
    <source>
        <dbReference type="ARBA" id="ARBA00022679"/>
    </source>
</evidence>
<gene>
    <name evidence="13" type="primary">hisC_1</name>
    <name evidence="11" type="synonym">hisC</name>
    <name evidence="13" type="ORF">JGUZn3_02300</name>
</gene>
<dbReference type="InterPro" id="IPR015422">
    <property type="entry name" value="PyrdxlP-dep_Trfase_small"/>
</dbReference>
<dbReference type="EC" id="2.6.1.9" evidence="11"/>
<dbReference type="InterPro" id="IPR004839">
    <property type="entry name" value="Aminotransferase_I/II_large"/>
</dbReference>
<evidence type="ECO:0000256" key="4">
    <source>
        <dbReference type="ARBA" id="ARBA00011738"/>
    </source>
</evidence>
<evidence type="ECO:0000256" key="1">
    <source>
        <dbReference type="ARBA" id="ARBA00001933"/>
    </source>
</evidence>
<evidence type="ECO:0000313" key="13">
    <source>
        <dbReference type="EMBL" id="QNT77488.1"/>
    </source>
</evidence>
<keyword evidence="8 11" id="KW-0663">Pyridoxal phosphate</keyword>
<dbReference type="EMBL" id="CP060244">
    <property type="protein sequence ID" value="QNT77488.1"/>
    <property type="molecule type" value="Genomic_DNA"/>
</dbReference>
<dbReference type="Gene3D" id="3.40.640.10">
    <property type="entry name" value="Type I PLP-dependent aspartate aminotransferase-like (Major domain)"/>
    <property type="match status" value="1"/>
</dbReference>
<comment type="cofactor">
    <cofactor evidence="1 11">
        <name>pyridoxal 5'-phosphate</name>
        <dbReference type="ChEBI" id="CHEBI:597326"/>
    </cofactor>
</comment>
<name>A0A7H1NNX8_9PROT</name>
<accession>A0A7H1NNX8</accession>
<dbReference type="KEGG" id="ebla:JGUZn3_02300"/>
<dbReference type="GO" id="GO:0004400">
    <property type="term" value="F:histidinol-phosphate transaminase activity"/>
    <property type="evidence" value="ECO:0007669"/>
    <property type="project" value="UniProtKB-UniRule"/>
</dbReference>
<dbReference type="InterPro" id="IPR015421">
    <property type="entry name" value="PyrdxlP-dep_Trfase_major"/>
</dbReference>
<sequence length="358" mass="40155">MSDALQKLWSPIVHQLTPYIPGEQPKTHDPIIKLNTNECPYPPSEKVLSAIRDRADEALRLYPDPTSEELRHTIATLHEVSVQNVFVGNGSDEVLAFTFQALLNHTDPLLMPDITYSFYPVYCKLYNINHKKIPVGTDFSIDLEEYNQPCGGIVFANPNAPTGLLLPLEKIRHIAERQRECCIVVDEAYIDFGGQSAVSLLKQFPNIIIIRTLSKSYALAGLRVGYALAHPTLIEALTRIKDSFNSYPLDRLAQAGATAALKDREWFDIHTKKIMASRQDLSAALSHLGFEVLPSFANFVFARHKHQKAATLSAELKKRGLLVRHFSSPRIENFLRISIGSEQDCNALIQALKTIIEQ</sequence>
<dbReference type="Proteomes" id="UP000516349">
    <property type="component" value="Chromosome"/>
</dbReference>
<organism evidence="13 14">
    <name type="scientific">Entomobacter blattae</name>
    <dbReference type="NCBI Taxonomy" id="2762277"/>
    <lineage>
        <taxon>Bacteria</taxon>
        <taxon>Pseudomonadati</taxon>
        <taxon>Pseudomonadota</taxon>
        <taxon>Alphaproteobacteria</taxon>
        <taxon>Acetobacterales</taxon>
        <taxon>Acetobacteraceae</taxon>
        <taxon>Entomobacter</taxon>
    </lineage>
</organism>
<evidence type="ECO:0000256" key="9">
    <source>
        <dbReference type="ARBA" id="ARBA00023102"/>
    </source>
</evidence>
<dbReference type="InterPro" id="IPR015424">
    <property type="entry name" value="PyrdxlP-dep_Trfase"/>
</dbReference>
<dbReference type="AlphaFoldDB" id="A0A7H1NNX8"/>
<comment type="catalytic activity">
    <reaction evidence="10 11">
        <text>L-histidinol phosphate + 2-oxoglutarate = 3-(imidazol-4-yl)-2-oxopropyl phosphate + L-glutamate</text>
        <dbReference type="Rhea" id="RHEA:23744"/>
        <dbReference type="ChEBI" id="CHEBI:16810"/>
        <dbReference type="ChEBI" id="CHEBI:29985"/>
        <dbReference type="ChEBI" id="CHEBI:57766"/>
        <dbReference type="ChEBI" id="CHEBI:57980"/>
        <dbReference type="EC" id="2.6.1.9"/>
    </reaction>
</comment>
<comment type="subunit">
    <text evidence="4 11">Homodimer.</text>
</comment>
<evidence type="ECO:0000256" key="6">
    <source>
        <dbReference type="ARBA" id="ARBA00022605"/>
    </source>
</evidence>
<dbReference type="Pfam" id="PF00155">
    <property type="entry name" value="Aminotran_1_2"/>
    <property type="match status" value="1"/>
</dbReference>
<evidence type="ECO:0000256" key="2">
    <source>
        <dbReference type="ARBA" id="ARBA00005011"/>
    </source>
</evidence>
<keyword evidence="14" id="KW-1185">Reference proteome</keyword>